<dbReference type="KEGG" id="aia:AWH56_023235"/>
<dbReference type="GO" id="GO:0016491">
    <property type="term" value="F:oxidoreductase activity"/>
    <property type="evidence" value="ECO:0007669"/>
    <property type="project" value="UniProtKB-KW"/>
</dbReference>
<reference evidence="2 4" key="1">
    <citation type="submission" date="2016-10" db="EMBL/GenBank/DDBJ databases">
        <title>Draft genome sequences of four alkaliphilic bacteria belonging to the Anaerobacillus genus.</title>
        <authorList>
            <person name="Bassil N.M."/>
            <person name="Lloyd J.R."/>
        </authorList>
    </citation>
    <scope>NUCLEOTIDE SEQUENCE [LARGE SCALE GENOMIC DNA]</scope>
    <source>
        <strain evidence="2 4">NB2006</strain>
    </source>
</reference>
<evidence type="ECO:0000256" key="1">
    <source>
        <dbReference type="ARBA" id="ARBA00023002"/>
    </source>
</evidence>
<organism evidence="2 4">
    <name type="scientific">Anaerobacillus isosaccharinicus</name>
    <dbReference type="NCBI Taxonomy" id="1532552"/>
    <lineage>
        <taxon>Bacteria</taxon>
        <taxon>Bacillati</taxon>
        <taxon>Bacillota</taxon>
        <taxon>Bacilli</taxon>
        <taxon>Bacillales</taxon>
        <taxon>Bacillaceae</taxon>
        <taxon>Anaerobacillus</taxon>
    </lineage>
</organism>
<reference evidence="3 4" key="3">
    <citation type="journal article" date="2019" name="Int. J. Syst. Evol. Microbiol.">
        <title>Anaerobacillus isosaccharinicus sp. nov., an alkaliphilic bacterium which degrades isosaccharinic acid.</title>
        <authorList>
            <person name="Bassil N.M."/>
            <person name="Lloyd J.R."/>
        </authorList>
    </citation>
    <scope>NUCLEOTIDE SEQUENCE [LARGE SCALE GENOMIC DNA]</scope>
    <source>
        <strain evidence="3 4">NB2006</strain>
    </source>
</reference>
<dbReference type="AlphaFoldDB" id="A0A1S2LJB5"/>
<dbReference type="InterPro" id="IPR002347">
    <property type="entry name" value="SDR_fam"/>
</dbReference>
<dbReference type="PANTHER" id="PTHR43157:SF31">
    <property type="entry name" value="PHOSPHATIDYLINOSITOL-GLYCAN BIOSYNTHESIS CLASS F PROTEIN"/>
    <property type="match status" value="1"/>
</dbReference>
<accession>A0A1S2LJB5</accession>
<name>A0A1S2LJB5_9BACI</name>
<dbReference type="Pfam" id="PF00106">
    <property type="entry name" value="adh_short"/>
    <property type="match status" value="1"/>
</dbReference>
<dbReference type="InterPro" id="IPR036291">
    <property type="entry name" value="NAD(P)-bd_dom_sf"/>
</dbReference>
<dbReference type="Gene3D" id="3.40.50.720">
    <property type="entry name" value="NAD(P)-binding Rossmann-like Domain"/>
    <property type="match status" value="1"/>
</dbReference>
<reference evidence="3 4" key="2">
    <citation type="journal article" date="2017" name="Genome Announc.">
        <title>Draft Genome Sequences of Four Alkaliphilic Bacteria Belonging to the Anaerobacillus Genus.</title>
        <authorList>
            <person name="Bassil N.M."/>
            <person name="Lloyd J.R."/>
        </authorList>
    </citation>
    <scope>NUCLEOTIDE SEQUENCE [LARGE SCALE GENOMIC DNA]</scope>
    <source>
        <strain evidence="3 4">NB2006</strain>
    </source>
</reference>
<dbReference type="OrthoDB" id="9809821at2"/>
<dbReference type="EMBL" id="CP063356">
    <property type="protein sequence ID" value="QOY35556.1"/>
    <property type="molecule type" value="Genomic_DNA"/>
</dbReference>
<reference evidence="3" key="4">
    <citation type="submission" date="2020-10" db="EMBL/GenBank/DDBJ databases">
        <authorList>
            <person name="Bassil N.M."/>
            <person name="Lloyd J.R."/>
        </authorList>
    </citation>
    <scope>NUCLEOTIDE SEQUENCE</scope>
    <source>
        <strain evidence="3">NB2006</strain>
    </source>
</reference>
<evidence type="ECO:0000313" key="3">
    <source>
        <dbReference type="EMBL" id="QOY35556.1"/>
    </source>
</evidence>
<proteinExistence type="predicted"/>
<keyword evidence="1" id="KW-0560">Oxidoreductase</keyword>
<dbReference type="PRINTS" id="PR00081">
    <property type="entry name" value="GDHRDH"/>
</dbReference>
<dbReference type="EMBL" id="LQXD01000129">
    <property type="protein sequence ID" value="OIJ12203.1"/>
    <property type="molecule type" value="Genomic_DNA"/>
</dbReference>
<sequence>MENRTVIITGANSGIGKAAAIKFAKEGYHVVMACRNIERSKKAQKEVIDTSKGDQVELMELDVSSMSSIRRFCTEFKQRYEKLDILIHNAAYFNHGEKTYQFSVDQLELTFATNTFGPFLMTKLLVDHLAKSEDPRILNACTTNIRYFFDPKRKIEFDNLQGELKDSKPYSVYINYGNSKMAFLMLTFKMADVYEGAGIKVNAIQIPAIKVSRETIKKLSPGYRVIASLQSFISDSQESMGDTYFHICTSDEFKEVTGKLINDKREIVISSHYGSGVKDVIKQFFDKNVYPTYADDQEVIEKVWELSDRLTSDIAK</sequence>
<dbReference type="RefSeq" id="WP_071317780.1">
    <property type="nucleotide sequence ID" value="NZ_CP063356.2"/>
</dbReference>
<dbReference type="Proteomes" id="UP000180175">
    <property type="component" value="Chromosome"/>
</dbReference>
<evidence type="ECO:0000313" key="2">
    <source>
        <dbReference type="EMBL" id="OIJ12203.1"/>
    </source>
</evidence>
<keyword evidence="4" id="KW-1185">Reference proteome</keyword>
<dbReference type="SUPFAM" id="SSF51735">
    <property type="entry name" value="NAD(P)-binding Rossmann-fold domains"/>
    <property type="match status" value="1"/>
</dbReference>
<gene>
    <name evidence="3" type="ORF">AWH56_023235</name>
    <name evidence="2" type="ORF">AWH56_14655</name>
</gene>
<dbReference type="PANTHER" id="PTHR43157">
    <property type="entry name" value="PHOSPHATIDYLINOSITOL-GLYCAN BIOSYNTHESIS CLASS F PROTEIN-RELATED"/>
    <property type="match status" value="1"/>
</dbReference>
<evidence type="ECO:0000313" key="4">
    <source>
        <dbReference type="Proteomes" id="UP000180175"/>
    </source>
</evidence>
<protein>
    <submittedName>
        <fullName evidence="3">SDR family NAD(P)-dependent oxidoreductase</fullName>
    </submittedName>
    <submittedName>
        <fullName evidence="2">Short-chain dehydrogenase</fullName>
    </submittedName>
</protein>